<gene>
    <name evidence="2" type="ORF">PITCH_A350011</name>
</gene>
<name>A0A445MZK6_9BACT</name>
<dbReference type="InterPro" id="IPR013694">
    <property type="entry name" value="VIT"/>
</dbReference>
<feature type="domain" description="VIT" evidence="1">
    <location>
        <begin position="1"/>
        <end position="129"/>
    </location>
</feature>
<evidence type="ECO:0000313" key="2">
    <source>
        <dbReference type="EMBL" id="SPD74802.1"/>
    </source>
</evidence>
<dbReference type="PROSITE" id="PS51468">
    <property type="entry name" value="VIT"/>
    <property type="match status" value="1"/>
</dbReference>
<sequence>MNESYGLLSSMSGPIPLTGVKVRGDILGRGAKINIFQRFTNQEDKAIEAVYKFPLPEGAAVCGFNAVIDGKKIHGHVEERNKAFEIYDDALANGNGGYLLDEERPNIFTLSVGNLNPNAEVMVEIEYVTLLGMEEREVRFFLPTTISPRYSKFIRNQSSPLRDGFFSSETSFLKPVNKVIDSFYESRYIYLDSRPFFYFMHNRKR</sequence>
<accession>A0A445MZK6</accession>
<evidence type="ECO:0000259" key="1">
    <source>
        <dbReference type="PROSITE" id="PS51468"/>
    </source>
</evidence>
<reference evidence="2" key="1">
    <citation type="submission" date="2018-01" db="EMBL/GenBank/DDBJ databases">
        <authorList>
            <person name="Regsiter A."/>
            <person name="William W."/>
        </authorList>
    </citation>
    <scope>NUCLEOTIDE SEQUENCE</scope>
    <source>
        <strain evidence="2">TRIP AH-1</strain>
    </source>
</reference>
<dbReference type="Pfam" id="PF08487">
    <property type="entry name" value="VIT"/>
    <property type="match status" value="1"/>
</dbReference>
<dbReference type="PANTHER" id="PTHR45737:SF6">
    <property type="entry name" value="VON WILLEBRAND FACTOR A DOMAIN-CONTAINING PROTEIN 5A"/>
    <property type="match status" value="1"/>
</dbReference>
<dbReference type="PANTHER" id="PTHR45737">
    <property type="entry name" value="VON WILLEBRAND FACTOR A DOMAIN-CONTAINING PROTEIN 5A"/>
    <property type="match status" value="1"/>
</dbReference>
<proteinExistence type="predicted"/>
<organism evidence="2">
    <name type="scientific">uncultured Desulfobacterium sp</name>
    <dbReference type="NCBI Taxonomy" id="201089"/>
    <lineage>
        <taxon>Bacteria</taxon>
        <taxon>Pseudomonadati</taxon>
        <taxon>Thermodesulfobacteriota</taxon>
        <taxon>Desulfobacteria</taxon>
        <taxon>Desulfobacterales</taxon>
        <taxon>Desulfobacteriaceae</taxon>
        <taxon>Desulfobacterium</taxon>
        <taxon>environmental samples</taxon>
    </lineage>
</organism>
<dbReference type="SMART" id="SM00609">
    <property type="entry name" value="VIT"/>
    <property type="match status" value="1"/>
</dbReference>
<dbReference type="AlphaFoldDB" id="A0A445MZK6"/>
<dbReference type="EMBL" id="OJIN01000176">
    <property type="protein sequence ID" value="SPD74802.1"/>
    <property type="molecule type" value="Genomic_DNA"/>
</dbReference>
<protein>
    <recommendedName>
        <fullName evidence="1">VIT domain-containing protein</fullName>
    </recommendedName>
</protein>